<protein>
    <submittedName>
        <fullName evidence="1">Uncharacterized protein</fullName>
    </submittedName>
</protein>
<evidence type="ECO:0000313" key="2">
    <source>
        <dbReference type="Proteomes" id="UP001152562"/>
    </source>
</evidence>
<accession>A0A9P0TWU6</accession>
<reference evidence="1" key="1">
    <citation type="submission" date="2022-05" db="EMBL/GenBank/DDBJ databases">
        <authorList>
            <person name="Okamura Y."/>
        </authorList>
    </citation>
    <scope>NUCLEOTIDE SEQUENCE</scope>
</reference>
<gene>
    <name evidence="1" type="ORF">PIBRA_LOCUS13282</name>
</gene>
<dbReference type="Proteomes" id="UP001152562">
    <property type="component" value="Unassembled WGS sequence"/>
</dbReference>
<dbReference type="AlphaFoldDB" id="A0A9P0TWU6"/>
<proteinExistence type="predicted"/>
<sequence>MLSIHSFDSIYNSLVPKTPIVGVPVGITLGKIRFLKVQFSSRTLLNFISEERILGLKVCPALMPTDWSRIILNGIPDALTDLVGLWGCSIGS</sequence>
<dbReference type="EMBL" id="CALOZG010000085">
    <property type="protein sequence ID" value="CAH4037640.1"/>
    <property type="molecule type" value="Genomic_DNA"/>
</dbReference>
<comment type="caution">
    <text evidence="1">The sequence shown here is derived from an EMBL/GenBank/DDBJ whole genome shotgun (WGS) entry which is preliminary data.</text>
</comment>
<organism evidence="1 2">
    <name type="scientific">Pieris brassicae</name>
    <name type="common">White butterfly</name>
    <name type="synonym">Large white butterfly</name>
    <dbReference type="NCBI Taxonomy" id="7116"/>
    <lineage>
        <taxon>Eukaryota</taxon>
        <taxon>Metazoa</taxon>
        <taxon>Ecdysozoa</taxon>
        <taxon>Arthropoda</taxon>
        <taxon>Hexapoda</taxon>
        <taxon>Insecta</taxon>
        <taxon>Pterygota</taxon>
        <taxon>Neoptera</taxon>
        <taxon>Endopterygota</taxon>
        <taxon>Lepidoptera</taxon>
        <taxon>Glossata</taxon>
        <taxon>Ditrysia</taxon>
        <taxon>Papilionoidea</taxon>
        <taxon>Pieridae</taxon>
        <taxon>Pierinae</taxon>
        <taxon>Pieris</taxon>
    </lineage>
</organism>
<keyword evidence="2" id="KW-1185">Reference proteome</keyword>
<name>A0A9P0TWU6_PIEBR</name>
<evidence type="ECO:0000313" key="1">
    <source>
        <dbReference type="EMBL" id="CAH4037640.1"/>
    </source>
</evidence>